<dbReference type="Gramene" id="Bo4g078200.1">
    <property type="protein sequence ID" value="Bo4g078200.1"/>
    <property type="gene ID" value="Bo4g078200"/>
</dbReference>
<reference evidence="2 3" key="1">
    <citation type="journal article" date="2014" name="Genome Biol.">
        <title>Transcriptome and methylome profiling reveals relics of genome dominance in the mesopolyploid Brassica oleracea.</title>
        <authorList>
            <person name="Parkin I.A."/>
            <person name="Koh C."/>
            <person name="Tang H."/>
            <person name="Robinson S.J."/>
            <person name="Kagale S."/>
            <person name="Clarke W.E."/>
            <person name="Town C.D."/>
            <person name="Nixon J."/>
            <person name="Krishnakumar V."/>
            <person name="Bidwell S.L."/>
            <person name="Denoeud F."/>
            <person name="Belcram H."/>
            <person name="Links M.G."/>
            <person name="Just J."/>
            <person name="Clarke C."/>
            <person name="Bender T."/>
            <person name="Huebert T."/>
            <person name="Mason A.S."/>
            <person name="Pires J.C."/>
            <person name="Barker G."/>
            <person name="Moore J."/>
            <person name="Walley P.G."/>
            <person name="Manoli S."/>
            <person name="Batley J."/>
            <person name="Edwards D."/>
            <person name="Nelson M.N."/>
            <person name="Wang X."/>
            <person name="Paterson A.H."/>
            <person name="King G."/>
            <person name="Bancroft I."/>
            <person name="Chalhoub B."/>
            <person name="Sharpe A.G."/>
        </authorList>
    </citation>
    <scope>NUCLEOTIDE SEQUENCE</scope>
    <source>
        <strain evidence="2 3">cv. TO1000</strain>
    </source>
</reference>
<accession>A0A0D3BUN0</accession>
<keyword evidence="3" id="KW-1185">Reference proteome</keyword>
<feature type="region of interest" description="Disordered" evidence="1">
    <location>
        <begin position="83"/>
        <end position="164"/>
    </location>
</feature>
<feature type="region of interest" description="Disordered" evidence="1">
    <location>
        <begin position="43"/>
        <end position="70"/>
    </location>
</feature>
<feature type="compositionally biased region" description="Basic and acidic residues" evidence="1">
    <location>
        <begin position="52"/>
        <end position="62"/>
    </location>
</feature>
<protein>
    <submittedName>
        <fullName evidence="2">Uncharacterized protein</fullName>
    </submittedName>
</protein>
<dbReference type="AlphaFoldDB" id="A0A0D3BUN0"/>
<sequence>MAVDKQNELPEATPREAEIQRQLDGIQSQVTELNRAWIEVAENPDLSSEVQSLKDKLDEHSKQLQQSAEKLSQLESENLTLRDENQTLNTTSNKKRRFQAQIRPMTTLETLNSGAGVNLSPTTSKGDAATRKKTNGAQTYDVEDNKSEPEPDKEAPKGAAKTESPMVAYLEQMFSKRLDAMQSMVERLPGVAPPIRKSNPDSYADTSLMYEITLIEMPRKFSFPNIKAYDGTSDPDDHVAQYRQMMLAIALQKESREATMCKGFGSTLTGPALQRYINLPSRSIASFAILSDKFVDQFASSRHLEKTSDGLYEILQHRVEALIPTAISAFKRGLLPDEDLYKELTKYQCKTMEDVLSRAWAQVKWEEDVASHAKVQLKQDPKAV</sequence>
<feature type="region of interest" description="Disordered" evidence="1">
    <location>
        <begin position="1"/>
        <end position="22"/>
    </location>
</feature>
<dbReference type="PANTHER" id="PTHR33223">
    <property type="entry name" value="CCHC-TYPE DOMAIN-CONTAINING PROTEIN"/>
    <property type="match status" value="1"/>
</dbReference>
<evidence type="ECO:0000256" key="1">
    <source>
        <dbReference type="SAM" id="MobiDB-lite"/>
    </source>
</evidence>
<evidence type="ECO:0000313" key="2">
    <source>
        <dbReference type="EnsemblPlants" id="Bo4g078200.1"/>
    </source>
</evidence>
<organism evidence="2 3">
    <name type="scientific">Brassica oleracea var. oleracea</name>
    <dbReference type="NCBI Taxonomy" id="109376"/>
    <lineage>
        <taxon>Eukaryota</taxon>
        <taxon>Viridiplantae</taxon>
        <taxon>Streptophyta</taxon>
        <taxon>Embryophyta</taxon>
        <taxon>Tracheophyta</taxon>
        <taxon>Spermatophyta</taxon>
        <taxon>Magnoliopsida</taxon>
        <taxon>eudicotyledons</taxon>
        <taxon>Gunneridae</taxon>
        <taxon>Pentapetalae</taxon>
        <taxon>rosids</taxon>
        <taxon>malvids</taxon>
        <taxon>Brassicales</taxon>
        <taxon>Brassicaceae</taxon>
        <taxon>Brassiceae</taxon>
        <taxon>Brassica</taxon>
    </lineage>
</organism>
<evidence type="ECO:0000313" key="3">
    <source>
        <dbReference type="Proteomes" id="UP000032141"/>
    </source>
</evidence>
<reference evidence="2" key="2">
    <citation type="submission" date="2015-03" db="UniProtKB">
        <authorList>
            <consortium name="EnsemblPlants"/>
        </authorList>
    </citation>
    <scope>IDENTIFICATION</scope>
</reference>
<dbReference type="PANTHER" id="PTHR33223:SF9">
    <property type="entry name" value="RETROTRANSPOSON GAG DOMAIN-CONTAINING PROTEIN"/>
    <property type="match status" value="1"/>
</dbReference>
<dbReference type="EnsemblPlants" id="Bo4g078200.1">
    <property type="protein sequence ID" value="Bo4g078200.1"/>
    <property type="gene ID" value="Bo4g078200"/>
</dbReference>
<feature type="compositionally biased region" description="Basic and acidic residues" evidence="1">
    <location>
        <begin position="143"/>
        <end position="156"/>
    </location>
</feature>
<dbReference type="eggNOG" id="KOG0017">
    <property type="taxonomic scope" value="Eukaryota"/>
</dbReference>
<name>A0A0D3BUN0_BRAOL</name>
<dbReference type="Proteomes" id="UP000032141">
    <property type="component" value="Chromosome C4"/>
</dbReference>
<feature type="compositionally biased region" description="Basic and acidic residues" evidence="1">
    <location>
        <begin position="1"/>
        <end position="21"/>
    </location>
</feature>
<feature type="compositionally biased region" description="Polar residues" evidence="1">
    <location>
        <begin position="107"/>
        <end position="125"/>
    </location>
</feature>
<dbReference type="OMA" id="TETEYDQ"/>
<dbReference type="HOGENOM" id="CLU_068142_0_0_1"/>
<proteinExistence type="predicted"/>